<gene>
    <name evidence="2" type="ORF">SLEP1_g39902</name>
</gene>
<dbReference type="Proteomes" id="UP001054252">
    <property type="component" value="Unassembled WGS sequence"/>
</dbReference>
<keyword evidence="3" id="KW-1185">Reference proteome</keyword>
<evidence type="ECO:0000313" key="2">
    <source>
        <dbReference type="EMBL" id="GKV31183.1"/>
    </source>
</evidence>
<sequence length="52" mass="5944">MLTSVFLQLCTRTSEQARNAPHLRYNLSFWNHLKFGIPSTLIVTAIGLTLIR</sequence>
<dbReference type="AlphaFoldDB" id="A0AAV5L1U0"/>
<dbReference type="EMBL" id="BPVZ01000090">
    <property type="protein sequence ID" value="GKV31183.1"/>
    <property type="molecule type" value="Genomic_DNA"/>
</dbReference>
<organism evidence="2 3">
    <name type="scientific">Rubroshorea leprosula</name>
    <dbReference type="NCBI Taxonomy" id="152421"/>
    <lineage>
        <taxon>Eukaryota</taxon>
        <taxon>Viridiplantae</taxon>
        <taxon>Streptophyta</taxon>
        <taxon>Embryophyta</taxon>
        <taxon>Tracheophyta</taxon>
        <taxon>Spermatophyta</taxon>
        <taxon>Magnoliopsida</taxon>
        <taxon>eudicotyledons</taxon>
        <taxon>Gunneridae</taxon>
        <taxon>Pentapetalae</taxon>
        <taxon>rosids</taxon>
        <taxon>malvids</taxon>
        <taxon>Malvales</taxon>
        <taxon>Dipterocarpaceae</taxon>
        <taxon>Rubroshorea</taxon>
    </lineage>
</organism>
<keyword evidence="1" id="KW-0812">Transmembrane</keyword>
<evidence type="ECO:0000313" key="3">
    <source>
        <dbReference type="Proteomes" id="UP001054252"/>
    </source>
</evidence>
<comment type="caution">
    <text evidence="2">The sequence shown here is derived from an EMBL/GenBank/DDBJ whole genome shotgun (WGS) entry which is preliminary data.</text>
</comment>
<evidence type="ECO:0000256" key="1">
    <source>
        <dbReference type="SAM" id="Phobius"/>
    </source>
</evidence>
<keyword evidence="1" id="KW-1133">Transmembrane helix</keyword>
<reference evidence="2 3" key="1">
    <citation type="journal article" date="2021" name="Commun. Biol.">
        <title>The genome of Shorea leprosula (Dipterocarpaceae) highlights the ecological relevance of drought in aseasonal tropical rainforests.</title>
        <authorList>
            <person name="Ng K.K.S."/>
            <person name="Kobayashi M.J."/>
            <person name="Fawcett J.A."/>
            <person name="Hatakeyama M."/>
            <person name="Paape T."/>
            <person name="Ng C.H."/>
            <person name="Ang C.C."/>
            <person name="Tnah L.H."/>
            <person name="Lee C.T."/>
            <person name="Nishiyama T."/>
            <person name="Sese J."/>
            <person name="O'Brien M.J."/>
            <person name="Copetti D."/>
            <person name="Mohd Noor M.I."/>
            <person name="Ong R.C."/>
            <person name="Putra M."/>
            <person name="Sireger I.Z."/>
            <person name="Indrioko S."/>
            <person name="Kosugi Y."/>
            <person name="Izuno A."/>
            <person name="Isagi Y."/>
            <person name="Lee S.L."/>
            <person name="Shimizu K.K."/>
        </authorList>
    </citation>
    <scope>NUCLEOTIDE SEQUENCE [LARGE SCALE GENOMIC DNA]</scope>
    <source>
        <strain evidence="2">214</strain>
    </source>
</reference>
<keyword evidence="1" id="KW-0472">Membrane</keyword>
<proteinExistence type="predicted"/>
<accession>A0AAV5L1U0</accession>
<feature type="transmembrane region" description="Helical" evidence="1">
    <location>
        <begin position="32"/>
        <end position="51"/>
    </location>
</feature>
<protein>
    <submittedName>
        <fullName evidence="2">Uncharacterized protein</fullName>
    </submittedName>
</protein>
<name>A0AAV5L1U0_9ROSI</name>